<dbReference type="SUPFAM" id="SSF52172">
    <property type="entry name" value="CheY-like"/>
    <property type="match status" value="1"/>
</dbReference>
<dbReference type="PROSITE" id="PS50110">
    <property type="entry name" value="RESPONSE_REGULATORY"/>
    <property type="match status" value="1"/>
</dbReference>
<feature type="domain" description="Response regulatory" evidence="3">
    <location>
        <begin position="14"/>
        <end position="132"/>
    </location>
</feature>
<keyword evidence="5" id="KW-1185">Reference proteome</keyword>
<reference evidence="4" key="1">
    <citation type="submission" date="2009-01" db="EMBL/GenBank/DDBJ databases">
        <title>Complete sequence of Anaeromyxobacter dehalogenans 2CP-1.</title>
        <authorList>
            <consortium name="US DOE Joint Genome Institute"/>
            <person name="Lucas S."/>
            <person name="Copeland A."/>
            <person name="Lapidus A."/>
            <person name="Glavina del Rio T."/>
            <person name="Dalin E."/>
            <person name="Tice H."/>
            <person name="Bruce D."/>
            <person name="Goodwin L."/>
            <person name="Pitluck S."/>
            <person name="Saunders E."/>
            <person name="Brettin T."/>
            <person name="Detter J.C."/>
            <person name="Han C."/>
            <person name="Larimer F."/>
            <person name="Land M."/>
            <person name="Hauser L."/>
            <person name="Kyrpides N."/>
            <person name="Ovchinnikova G."/>
            <person name="Beliaev A.S."/>
            <person name="Richardson P."/>
        </authorList>
    </citation>
    <scope>NUCLEOTIDE SEQUENCE</scope>
    <source>
        <strain evidence="4">2CP-1</strain>
    </source>
</reference>
<organism evidence="4 5">
    <name type="scientific">Anaeromyxobacter dehalogenans (strain ATCC BAA-258 / DSM 21875 / 2CP-1)</name>
    <dbReference type="NCBI Taxonomy" id="455488"/>
    <lineage>
        <taxon>Bacteria</taxon>
        <taxon>Pseudomonadati</taxon>
        <taxon>Myxococcota</taxon>
        <taxon>Myxococcia</taxon>
        <taxon>Myxococcales</taxon>
        <taxon>Cystobacterineae</taxon>
        <taxon>Anaeromyxobacteraceae</taxon>
        <taxon>Anaeromyxobacter</taxon>
    </lineage>
</organism>
<dbReference type="KEGG" id="acp:A2cp1_0033"/>
<gene>
    <name evidence="4" type="ordered locus">A2cp1_0033</name>
</gene>
<sequence>MDPRFDAMPERRPSALVLHPDVSIRAELGWALGARDMASVSAADGASGLALLLEELLALDALVVKLDLPGRDARAFADLVRRAGGEQELAIVVLASDPSPSLRDELAALGVDEVVDPRLGPGTVADAVIAAVWRRRSGAGAGTRAPRSQRRLRETEGLDTFSTAA</sequence>
<dbReference type="HOGENOM" id="CLU_1607444_0_0_7"/>
<dbReference type="InterPro" id="IPR001789">
    <property type="entry name" value="Sig_transdc_resp-reg_receiver"/>
</dbReference>
<evidence type="ECO:0000256" key="1">
    <source>
        <dbReference type="PROSITE-ProRule" id="PRU00169"/>
    </source>
</evidence>
<dbReference type="Gene3D" id="3.40.50.2300">
    <property type="match status" value="1"/>
</dbReference>
<proteinExistence type="predicted"/>
<dbReference type="AlphaFoldDB" id="B8J7Q2"/>
<accession>B8J7Q2</accession>
<comment type="caution">
    <text evidence="1">Lacks conserved residue(s) required for the propagation of feature annotation.</text>
</comment>
<name>B8J7Q2_ANAD2</name>
<evidence type="ECO:0000256" key="2">
    <source>
        <dbReference type="SAM" id="MobiDB-lite"/>
    </source>
</evidence>
<evidence type="ECO:0000259" key="3">
    <source>
        <dbReference type="PROSITE" id="PS50110"/>
    </source>
</evidence>
<dbReference type="Proteomes" id="UP000007089">
    <property type="component" value="Chromosome"/>
</dbReference>
<dbReference type="InterPro" id="IPR011006">
    <property type="entry name" value="CheY-like_superfamily"/>
</dbReference>
<dbReference type="EMBL" id="CP001359">
    <property type="protein sequence ID" value="ACL63394.1"/>
    <property type="molecule type" value="Genomic_DNA"/>
</dbReference>
<protein>
    <submittedName>
        <fullName evidence="4">Response regulator receiver protein</fullName>
    </submittedName>
</protein>
<dbReference type="GO" id="GO:0000160">
    <property type="term" value="P:phosphorelay signal transduction system"/>
    <property type="evidence" value="ECO:0007669"/>
    <property type="project" value="InterPro"/>
</dbReference>
<feature type="region of interest" description="Disordered" evidence="2">
    <location>
        <begin position="140"/>
        <end position="165"/>
    </location>
</feature>
<evidence type="ECO:0000313" key="5">
    <source>
        <dbReference type="Proteomes" id="UP000007089"/>
    </source>
</evidence>
<evidence type="ECO:0000313" key="4">
    <source>
        <dbReference type="EMBL" id="ACL63394.1"/>
    </source>
</evidence>